<comment type="caution">
    <text evidence="1">The sequence shown here is derived from an EMBL/GenBank/DDBJ whole genome shotgun (WGS) entry which is preliminary data.</text>
</comment>
<dbReference type="GO" id="GO:0022900">
    <property type="term" value="P:electron transport chain"/>
    <property type="evidence" value="ECO:0007669"/>
    <property type="project" value="InterPro"/>
</dbReference>
<keyword evidence="2" id="KW-1185">Reference proteome</keyword>
<gene>
    <name evidence="1" type="ORF">PLEPLA_LOCUS20956</name>
</gene>
<dbReference type="AlphaFoldDB" id="A0A9N7UM88"/>
<dbReference type="SUPFAM" id="SSF50969">
    <property type="entry name" value="YVTN repeat-like/Quinoprotein amine dehydrogenase"/>
    <property type="match status" value="1"/>
</dbReference>
<evidence type="ECO:0008006" key="3">
    <source>
        <dbReference type="Google" id="ProtNLM"/>
    </source>
</evidence>
<accession>A0A9N7UM88</accession>
<dbReference type="Pfam" id="PF21030">
    <property type="entry name" value="WDR93"/>
    <property type="match status" value="1"/>
</dbReference>
<dbReference type="PANTHER" id="PTHR12219">
    <property type="entry name" value="NADH-UBIQUINONE OXIDOREDUCTASE"/>
    <property type="match status" value="1"/>
</dbReference>
<evidence type="ECO:0000313" key="2">
    <source>
        <dbReference type="Proteomes" id="UP001153269"/>
    </source>
</evidence>
<protein>
    <recommendedName>
        <fullName evidence="3">WD repeat-containing protein 93</fullName>
    </recommendedName>
</protein>
<dbReference type="PANTHER" id="PTHR12219:SF17">
    <property type="entry name" value="WD REPEAT-CONTAINING PROTEIN 93"/>
    <property type="match status" value="1"/>
</dbReference>
<dbReference type="InterPro" id="IPR049547">
    <property type="entry name" value="WDR93_beta-prop"/>
</dbReference>
<dbReference type="InterPro" id="IPR011044">
    <property type="entry name" value="Quino_amine_DH_bsu"/>
</dbReference>
<dbReference type="Proteomes" id="UP001153269">
    <property type="component" value="Unassembled WGS sequence"/>
</dbReference>
<dbReference type="InterPro" id="IPR006885">
    <property type="entry name" value="NADH_UbQ_FeS_4_mit-like"/>
</dbReference>
<dbReference type="EMBL" id="CADEAL010001486">
    <property type="protein sequence ID" value="CAB1432869.1"/>
    <property type="molecule type" value="Genomic_DNA"/>
</dbReference>
<reference evidence="1" key="1">
    <citation type="submission" date="2020-03" db="EMBL/GenBank/DDBJ databases">
        <authorList>
            <person name="Weist P."/>
        </authorList>
    </citation>
    <scope>NUCLEOTIDE SEQUENCE</scope>
</reference>
<evidence type="ECO:0000313" key="1">
    <source>
        <dbReference type="EMBL" id="CAB1432869.1"/>
    </source>
</evidence>
<organism evidence="1 2">
    <name type="scientific">Pleuronectes platessa</name>
    <name type="common">European plaice</name>
    <dbReference type="NCBI Taxonomy" id="8262"/>
    <lineage>
        <taxon>Eukaryota</taxon>
        <taxon>Metazoa</taxon>
        <taxon>Chordata</taxon>
        <taxon>Craniata</taxon>
        <taxon>Vertebrata</taxon>
        <taxon>Euteleostomi</taxon>
        <taxon>Actinopterygii</taxon>
        <taxon>Neopterygii</taxon>
        <taxon>Teleostei</taxon>
        <taxon>Neoteleostei</taxon>
        <taxon>Acanthomorphata</taxon>
        <taxon>Carangaria</taxon>
        <taxon>Pleuronectiformes</taxon>
        <taxon>Pleuronectoidei</taxon>
        <taxon>Pleuronectidae</taxon>
        <taxon>Pleuronectes</taxon>
    </lineage>
</organism>
<name>A0A9N7UM88_PLEPL</name>
<sequence length="343" mass="38037">MEAACNAEKSRVEPLRLSRAAQLPESTSCLTCSEDGRYLGLGHSQGLSVWCTSSLTRAADWLQDRLEITSIQMTSMAETAYLLGTIDDMGVARVFAYHCDTIHLLSVVNIMDDINRRSVCLTFELSHGGHYGAATISCNGAVWLEVHHFPSETWVKELEMVVTQTQEHNSSGDRGVKWSPLSVATKIKPPNITAGTTLEGPHVVQVTDFLMYFSALDVDTGSHQEKEQSFDTNAEKRKQSNESTRYCTQHFLLPCAQFPGDRTAKPQRGLPVAVCVWWIGSRNLLQYLIKKAPKNEPDVEPMPDMLWPNAKKILCSAVSTCTRYIALGLDNALLSVWDRQSGG</sequence>
<proteinExistence type="predicted"/>